<accession>A0A7T5USF6</accession>
<evidence type="ECO:0000313" key="1">
    <source>
        <dbReference type="EMBL" id="QQG45633.1"/>
    </source>
</evidence>
<dbReference type="InterPro" id="IPR036390">
    <property type="entry name" value="WH_DNA-bd_sf"/>
</dbReference>
<protein>
    <recommendedName>
        <fullName evidence="3">HTH arsR-type domain-containing protein</fullName>
    </recommendedName>
</protein>
<evidence type="ECO:0000313" key="2">
    <source>
        <dbReference type="Proteomes" id="UP000595618"/>
    </source>
</evidence>
<dbReference type="EMBL" id="CP066690">
    <property type="protein sequence ID" value="QQG45633.1"/>
    <property type="molecule type" value="Genomic_DNA"/>
</dbReference>
<dbReference type="AlphaFoldDB" id="A0A7T5USF6"/>
<sequence length="213" mass="25170">MEQVLEKLFESVPRVRLLRLFMRNPEAEFTFPDIVKRSQLRSRALRVELKKLLKIGLIKKKRAILRYEIVRKSRSRKKPPKIIIKTKRTQVFLTNQDFPFLKELQDLIIRATAASRKKLIRQIKGLGKIKLAVLSGIFINSDNSRTDLLIVGDGIKKSLMEKFLEQVESELGRSLQYTVMDTAEFKYRLDMYDRFLRDILEYPHDKLINKLHV</sequence>
<evidence type="ECO:0008006" key="3">
    <source>
        <dbReference type="Google" id="ProtNLM"/>
    </source>
</evidence>
<proteinExistence type="predicted"/>
<name>A0A7T5USF6_9BACT</name>
<dbReference type="Proteomes" id="UP000595618">
    <property type="component" value="Chromosome"/>
</dbReference>
<gene>
    <name evidence="1" type="ORF">HYW89_01795</name>
</gene>
<dbReference type="SUPFAM" id="SSF46785">
    <property type="entry name" value="Winged helix' DNA-binding domain"/>
    <property type="match status" value="1"/>
</dbReference>
<reference evidence="1 2" key="1">
    <citation type="submission" date="2020-07" db="EMBL/GenBank/DDBJ databases">
        <title>Huge and variable diversity of episymbiotic CPR bacteria and DPANN archaea in groundwater ecosystems.</title>
        <authorList>
            <person name="He C.Y."/>
            <person name="Keren R."/>
            <person name="Whittaker M."/>
            <person name="Farag I.F."/>
            <person name="Doudna J."/>
            <person name="Cate J.H.D."/>
            <person name="Banfield J.F."/>
        </authorList>
    </citation>
    <scope>NUCLEOTIDE SEQUENCE [LARGE SCALE GENOMIC DNA]</scope>
    <source>
        <strain evidence="1">NC_groundwater_541_Ag_S-0.1um_46_50</strain>
    </source>
</reference>
<organism evidence="1 2">
    <name type="scientific">Candidatus Sungiibacteriota bacterium</name>
    <dbReference type="NCBI Taxonomy" id="2750080"/>
    <lineage>
        <taxon>Bacteria</taxon>
        <taxon>Candidatus Sungiibacteriota</taxon>
    </lineage>
</organism>